<feature type="region of interest" description="Disordered" evidence="1">
    <location>
        <begin position="76"/>
        <end position="101"/>
    </location>
</feature>
<dbReference type="GeneID" id="19978141"/>
<keyword evidence="3" id="KW-1185">Reference proteome</keyword>
<organism evidence="2 3">
    <name type="scientific">Cyphellophora europaea (strain CBS 101466)</name>
    <name type="common">Phialophora europaea</name>
    <dbReference type="NCBI Taxonomy" id="1220924"/>
    <lineage>
        <taxon>Eukaryota</taxon>
        <taxon>Fungi</taxon>
        <taxon>Dikarya</taxon>
        <taxon>Ascomycota</taxon>
        <taxon>Pezizomycotina</taxon>
        <taxon>Eurotiomycetes</taxon>
        <taxon>Chaetothyriomycetidae</taxon>
        <taxon>Chaetothyriales</taxon>
        <taxon>Cyphellophoraceae</taxon>
        <taxon>Cyphellophora</taxon>
    </lineage>
</organism>
<gene>
    <name evidence="2" type="ORF">HMPREF1541_10802</name>
</gene>
<evidence type="ECO:0000313" key="3">
    <source>
        <dbReference type="Proteomes" id="UP000030752"/>
    </source>
</evidence>
<feature type="compositionally biased region" description="Acidic residues" evidence="1">
    <location>
        <begin position="141"/>
        <end position="154"/>
    </location>
</feature>
<dbReference type="AlphaFoldDB" id="W2S6B9"/>
<dbReference type="VEuPathDB" id="FungiDB:HMPREF1541_10802"/>
<evidence type="ECO:0000256" key="1">
    <source>
        <dbReference type="SAM" id="MobiDB-lite"/>
    </source>
</evidence>
<dbReference type="RefSeq" id="XP_008713693.1">
    <property type="nucleotide sequence ID" value="XM_008715471.1"/>
</dbReference>
<feature type="compositionally biased region" description="Polar residues" evidence="1">
    <location>
        <begin position="122"/>
        <end position="136"/>
    </location>
</feature>
<feature type="compositionally biased region" description="Low complexity" evidence="1">
    <location>
        <begin position="183"/>
        <end position="194"/>
    </location>
</feature>
<accession>W2S6B9</accession>
<sequence>MSGIVKFFHVYVHCSVKDRLVVPGAELKLVSLAWPGCLSPQIQVACDLPQIPLLEYERCGDGTLVQVTVLEPYKTVNRPKEEDKGSRPTLNHPVCSGQKPGKVKASIQQAAVARPTAVVVPSQCNGTGADANSTRFNETDTNSDEEQEESDEENSKDGLQQPEPHRCSSTWKPTARSRRNRGSPSSEAEVVSPVRGKVHVSQVLRQTQKDYKVKKKAMRQRHKLRVDELKSKVKRLTWLLRESGTDGAQFDKMITRMDPGSDAAQACKAVKTRDRRQQKKAVEQSTGSSTLTKKKAKGAARG</sequence>
<reference evidence="2 3" key="1">
    <citation type="submission" date="2013-03" db="EMBL/GenBank/DDBJ databases">
        <title>The Genome Sequence of Phialophora europaea CBS 101466.</title>
        <authorList>
            <consortium name="The Broad Institute Genomics Platform"/>
            <person name="Cuomo C."/>
            <person name="de Hoog S."/>
            <person name="Gorbushina A."/>
            <person name="Walker B."/>
            <person name="Young S.K."/>
            <person name="Zeng Q."/>
            <person name="Gargeya S."/>
            <person name="Fitzgerald M."/>
            <person name="Haas B."/>
            <person name="Abouelleil A."/>
            <person name="Allen A.W."/>
            <person name="Alvarado L."/>
            <person name="Arachchi H.M."/>
            <person name="Berlin A.M."/>
            <person name="Chapman S.B."/>
            <person name="Gainer-Dewar J."/>
            <person name="Goldberg J."/>
            <person name="Griggs A."/>
            <person name="Gujja S."/>
            <person name="Hansen M."/>
            <person name="Howarth C."/>
            <person name="Imamovic A."/>
            <person name="Ireland A."/>
            <person name="Larimer J."/>
            <person name="McCowan C."/>
            <person name="Murphy C."/>
            <person name="Pearson M."/>
            <person name="Poon T.W."/>
            <person name="Priest M."/>
            <person name="Roberts A."/>
            <person name="Saif S."/>
            <person name="Shea T."/>
            <person name="Sisk P."/>
            <person name="Sykes S."/>
            <person name="Wortman J."/>
            <person name="Nusbaum C."/>
            <person name="Birren B."/>
        </authorList>
    </citation>
    <scope>NUCLEOTIDE SEQUENCE [LARGE SCALE GENOMIC DNA]</scope>
    <source>
        <strain evidence="2 3">CBS 101466</strain>
    </source>
</reference>
<dbReference type="HOGENOM" id="CLU_921397_0_0_1"/>
<evidence type="ECO:0000313" key="2">
    <source>
        <dbReference type="EMBL" id="ETN44251.1"/>
    </source>
</evidence>
<feature type="region of interest" description="Disordered" evidence="1">
    <location>
        <begin position="260"/>
        <end position="302"/>
    </location>
</feature>
<feature type="compositionally biased region" description="Basic residues" evidence="1">
    <location>
        <begin position="292"/>
        <end position="302"/>
    </location>
</feature>
<dbReference type="Proteomes" id="UP000030752">
    <property type="component" value="Unassembled WGS sequence"/>
</dbReference>
<proteinExistence type="predicted"/>
<feature type="region of interest" description="Disordered" evidence="1">
    <location>
        <begin position="122"/>
        <end position="194"/>
    </location>
</feature>
<name>W2S6B9_CYPE1</name>
<protein>
    <submittedName>
        <fullName evidence="2">Uncharacterized protein</fullName>
    </submittedName>
</protein>
<dbReference type="InParanoid" id="W2S6B9"/>
<dbReference type="EMBL" id="KI635846">
    <property type="protein sequence ID" value="ETN44251.1"/>
    <property type="molecule type" value="Genomic_DNA"/>
</dbReference>